<organism evidence="7 8">
    <name type="scientific">Brachyspira aalborgi</name>
    <dbReference type="NCBI Taxonomy" id="29522"/>
    <lineage>
        <taxon>Bacteria</taxon>
        <taxon>Pseudomonadati</taxon>
        <taxon>Spirochaetota</taxon>
        <taxon>Spirochaetia</taxon>
        <taxon>Brachyspirales</taxon>
        <taxon>Brachyspiraceae</taxon>
        <taxon>Brachyspira</taxon>
    </lineage>
</organism>
<dbReference type="PANTHER" id="PTHR11741">
    <property type="entry name" value="ELONGATION FACTOR TS"/>
    <property type="match status" value="1"/>
</dbReference>
<name>A0A5C8G1Y7_9SPIR</name>
<dbReference type="GO" id="GO:0005737">
    <property type="term" value="C:cytoplasm"/>
    <property type="evidence" value="ECO:0007669"/>
    <property type="project" value="UniProtKB-SubCell"/>
</dbReference>
<dbReference type="RefSeq" id="WP_147529406.1">
    <property type="nucleotide sequence ID" value="NZ_SAYJ01000018.1"/>
</dbReference>
<dbReference type="EMBL" id="SAYJ01000018">
    <property type="protein sequence ID" value="TXJ55835.1"/>
    <property type="molecule type" value="Genomic_DNA"/>
</dbReference>
<evidence type="ECO:0000313" key="8">
    <source>
        <dbReference type="Proteomes" id="UP000325013"/>
    </source>
</evidence>
<dbReference type="PANTHER" id="PTHR11741:SF0">
    <property type="entry name" value="ELONGATION FACTOR TS, MITOCHONDRIAL"/>
    <property type="match status" value="1"/>
</dbReference>
<dbReference type="Gene3D" id="1.10.8.10">
    <property type="entry name" value="DNA helicase RuvA subunit, C-terminal domain"/>
    <property type="match status" value="1"/>
</dbReference>
<proteinExistence type="inferred from homology"/>
<dbReference type="SUPFAM" id="SSF54713">
    <property type="entry name" value="Elongation factor Ts (EF-Ts), dimerisation domain"/>
    <property type="match status" value="2"/>
</dbReference>
<feature type="region of interest" description="Involved in Mg(2+) ion dislocation from EF-Tu" evidence="5">
    <location>
        <begin position="82"/>
        <end position="85"/>
    </location>
</feature>
<keyword evidence="5" id="KW-0963">Cytoplasm</keyword>
<protein>
    <recommendedName>
        <fullName evidence="2 5">Elongation factor Ts</fullName>
        <shortName evidence="5">EF-Ts</shortName>
    </recommendedName>
</protein>
<dbReference type="PROSITE" id="PS01126">
    <property type="entry name" value="EF_TS_1"/>
    <property type="match status" value="1"/>
</dbReference>
<comment type="similarity">
    <text evidence="1 5">Belongs to the EF-Ts family.</text>
</comment>
<evidence type="ECO:0000256" key="5">
    <source>
        <dbReference type="HAMAP-Rule" id="MF_00050"/>
    </source>
</evidence>
<dbReference type="InterPro" id="IPR018101">
    <property type="entry name" value="Transl_elong_Ts_CS"/>
</dbReference>
<gene>
    <name evidence="5 7" type="primary">tsf</name>
    <name evidence="7" type="ORF">EPJ67_09750</name>
</gene>
<comment type="caution">
    <text evidence="7">The sequence shown here is derived from an EMBL/GenBank/DDBJ whole genome shotgun (WGS) entry which is preliminary data.</text>
</comment>
<accession>A0A5C8G1Y7</accession>
<dbReference type="Pfam" id="PF00889">
    <property type="entry name" value="EF_TS"/>
    <property type="match status" value="1"/>
</dbReference>
<dbReference type="InterPro" id="IPR014039">
    <property type="entry name" value="Transl_elong_EFTs/EF1B_dimer"/>
</dbReference>
<dbReference type="GO" id="GO:0003746">
    <property type="term" value="F:translation elongation factor activity"/>
    <property type="evidence" value="ECO:0007669"/>
    <property type="project" value="UniProtKB-UniRule"/>
</dbReference>
<evidence type="ECO:0000313" key="7">
    <source>
        <dbReference type="EMBL" id="TXJ55835.1"/>
    </source>
</evidence>
<comment type="subcellular location">
    <subcellularLocation>
        <location evidence="5">Cytoplasm</location>
    </subcellularLocation>
</comment>
<keyword evidence="3 5" id="KW-0251">Elongation factor</keyword>
<comment type="function">
    <text evidence="5">Associates with the EF-Tu.GDP complex and induces the exchange of GDP to GTP. It remains bound to the aminoacyl-tRNA.EF-Tu.GTP complex up to the GTP hydrolysis stage on the ribosome.</text>
</comment>
<dbReference type="CDD" id="cd14275">
    <property type="entry name" value="UBA_EF-Ts"/>
    <property type="match status" value="1"/>
</dbReference>
<feature type="domain" description="Translation elongation factor EFTs/EF1B dimerisation" evidence="6">
    <location>
        <begin position="74"/>
        <end position="284"/>
    </location>
</feature>
<dbReference type="HAMAP" id="MF_00050">
    <property type="entry name" value="EF_Ts"/>
    <property type="match status" value="1"/>
</dbReference>
<reference evidence="7 8" key="1">
    <citation type="journal article" date="1992" name="Lakartidningen">
        <title>[Penicillin V and not amoxicillin is the first choice preparation in acute otitis].</title>
        <authorList>
            <person name="Kamme C."/>
            <person name="Lundgren K."/>
            <person name="Prellner K."/>
        </authorList>
    </citation>
    <scope>NUCLEOTIDE SEQUENCE [LARGE SCALE GENOMIC DNA]</scope>
    <source>
        <strain evidence="7 8">PC2777IV</strain>
    </source>
</reference>
<evidence type="ECO:0000259" key="6">
    <source>
        <dbReference type="Pfam" id="PF00889"/>
    </source>
</evidence>
<dbReference type="SUPFAM" id="SSF46934">
    <property type="entry name" value="UBA-like"/>
    <property type="match status" value="1"/>
</dbReference>
<dbReference type="AlphaFoldDB" id="A0A5C8G1Y7"/>
<dbReference type="NCBIfam" id="TIGR00116">
    <property type="entry name" value="tsf"/>
    <property type="match status" value="1"/>
</dbReference>
<dbReference type="InterPro" id="IPR036402">
    <property type="entry name" value="EF-Ts_dimer_sf"/>
</dbReference>
<dbReference type="InterPro" id="IPR009060">
    <property type="entry name" value="UBA-like_sf"/>
</dbReference>
<evidence type="ECO:0000256" key="4">
    <source>
        <dbReference type="ARBA" id="ARBA00022917"/>
    </source>
</evidence>
<dbReference type="Proteomes" id="UP000325013">
    <property type="component" value="Unassembled WGS sequence"/>
</dbReference>
<evidence type="ECO:0000256" key="2">
    <source>
        <dbReference type="ARBA" id="ARBA00016956"/>
    </source>
</evidence>
<dbReference type="OrthoDB" id="9808348at2"/>
<sequence>MANISMDIIKELRERTGIGIMDCKKALQETDGDMDKAIRLLKEKGAITAAKKNERTVKEGSIGFCINDDRTQVACIELQCETDFVAKNELFINLAKDISKTAMNLNDNISVDALLNSKGENGETIQAMINEGIQKWGEKTVLADVKVMKTSGFFGTYVHFNNKLVSVVEFDVKSKGKCLEIANQIAMHVASEKPLALNREGIDTEAVKEQKEIFEKQIREQGKPENMIEKILEGKMNSWYSESVLIDQKLFTDNKITIKSLIDEISKESGSTATIKNFSIISLGL</sequence>
<keyword evidence="4 5" id="KW-0648">Protein biosynthesis</keyword>
<dbReference type="InterPro" id="IPR001816">
    <property type="entry name" value="Transl_elong_EFTs/EF1B"/>
</dbReference>
<evidence type="ECO:0000256" key="3">
    <source>
        <dbReference type="ARBA" id="ARBA00022768"/>
    </source>
</evidence>
<dbReference type="FunFam" id="1.10.8.10:FF:000001">
    <property type="entry name" value="Elongation factor Ts"/>
    <property type="match status" value="1"/>
</dbReference>
<evidence type="ECO:0000256" key="1">
    <source>
        <dbReference type="ARBA" id="ARBA00005532"/>
    </source>
</evidence>
<dbReference type="Gene3D" id="1.10.286.20">
    <property type="match status" value="1"/>
</dbReference>
<dbReference type="Gene3D" id="3.30.479.20">
    <property type="entry name" value="Elongation factor Ts, dimerisation domain"/>
    <property type="match status" value="2"/>
</dbReference>